<accession>A0A1D8S589</accession>
<dbReference type="InterPro" id="IPR036411">
    <property type="entry name" value="TorD-like_sf"/>
</dbReference>
<protein>
    <submittedName>
        <fullName evidence="1">Chaperone protein TorD</fullName>
    </submittedName>
</protein>
<dbReference type="SUPFAM" id="SSF89155">
    <property type="entry name" value="TorD-like"/>
    <property type="match status" value="1"/>
</dbReference>
<dbReference type="Pfam" id="PF02613">
    <property type="entry name" value="Nitrate_red_del"/>
    <property type="match status" value="1"/>
</dbReference>
<dbReference type="EMBL" id="CP016070">
    <property type="protein sequence ID" value="AOW80520.1"/>
    <property type="molecule type" value="Genomic_DNA"/>
</dbReference>
<evidence type="ECO:0000313" key="2">
    <source>
        <dbReference type="Proteomes" id="UP000185608"/>
    </source>
</evidence>
<dbReference type="KEGG" id="halh:HTSR_1344"/>
<name>A0A1D8S589_9EURY</name>
<dbReference type="AlphaFoldDB" id="A0A1D8S589"/>
<proteinExistence type="predicted"/>
<evidence type="ECO:0000313" key="1">
    <source>
        <dbReference type="EMBL" id="AOW80520.1"/>
    </source>
</evidence>
<organism evidence="1 2">
    <name type="scientific">Halodesulfurarchaeum formicicum</name>
    <dbReference type="NCBI Taxonomy" id="1873524"/>
    <lineage>
        <taxon>Archaea</taxon>
        <taxon>Methanobacteriati</taxon>
        <taxon>Methanobacteriota</taxon>
        <taxon>Stenosarchaea group</taxon>
        <taxon>Halobacteria</taxon>
        <taxon>Halobacteriales</taxon>
        <taxon>Halobacteriaceae</taxon>
        <taxon>Halodesulfurarchaeum</taxon>
    </lineage>
</organism>
<gene>
    <name evidence="1" type="ORF">HTSR_1344</name>
</gene>
<reference evidence="1 2" key="1">
    <citation type="submission" date="2016-06" db="EMBL/GenBank/DDBJ databases">
        <title>Discovery of anaerobic lithoheterotrophic haloarchaeon capable of sulfur respiration by hydrogen and formate.</title>
        <authorList>
            <person name="Sorokin D.Y."/>
            <person name="Kublanov I.V."/>
            <person name="Roman P."/>
            <person name="Sinninghe Damste J.S."/>
            <person name="Golyshin P.N."/>
            <person name="Rojo D."/>
            <person name="Ciordia S."/>
            <person name="Mena Md.C."/>
            <person name="Ferrer M."/>
            <person name="Smedile F."/>
            <person name="Messina E."/>
            <person name="La Cono V."/>
            <person name="Yakimov M.M."/>
        </authorList>
    </citation>
    <scope>NUCLEOTIDE SEQUENCE [LARGE SCALE GENOMIC DNA]</scope>
    <source>
        <strain evidence="1 2">HTSR1</strain>
    </source>
</reference>
<sequence>MLLSNCLRHPDEDLRRAIEDGSLYEDLSRTMADVGLAEPSPPPSIDGRDLTEDYEALFGAFRQPFAPPAASPYKEWYGDHEGGLMEGPPATAMERRYAAMDAAVPEAYPADHLALELEYASVLTEAAEIDELATFVESELDWVDPFQELVDAAVAEAPFHRWCVDVLGEVLDHLRATLGVSAPEPKAVEQMAERARSNVE</sequence>
<dbReference type="Proteomes" id="UP000185608">
    <property type="component" value="Chromosome"/>
</dbReference>
<dbReference type="STRING" id="1873524.HSR6_1416"/>
<dbReference type="InterPro" id="IPR020945">
    <property type="entry name" value="DMSO/NO3_reduct_chaperone"/>
</dbReference>
<dbReference type="Gene3D" id="1.10.3480.10">
    <property type="entry name" value="TorD-like"/>
    <property type="match status" value="1"/>
</dbReference>